<feature type="compositionally biased region" description="Polar residues" evidence="1">
    <location>
        <begin position="626"/>
        <end position="647"/>
    </location>
</feature>
<evidence type="ECO:0000256" key="1">
    <source>
        <dbReference type="SAM" id="MobiDB-lite"/>
    </source>
</evidence>
<accession>A0AA35R995</accession>
<evidence type="ECO:0000313" key="3">
    <source>
        <dbReference type="Proteomes" id="UP001174909"/>
    </source>
</evidence>
<feature type="compositionally biased region" description="Low complexity" evidence="1">
    <location>
        <begin position="574"/>
        <end position="604"/>
    </location>
</feature>
<feature type="region of interest" description="Disordered" evidence="1">
    <location>
        <begin position="133"/>
        <end position="186"/>
    </location>
</feature>
<feature type="compositionally biased region" description="Pro residues" evidence="1">
    <location>
        <begin position="392"/>
        <end position="404"/>
    </location>
</feature>
<feature type="region of interest" description="Disordered" evidence="1">
    <location>
        <begin position="1284"/>
        <end position="1416"/>
    </location>
</feature>
<gene>
    <name evidence="2" type="ORF">GBAR_LOCUS5100</name>
</gene>
<feature type="compositionally biased region" description="Basic and acidic residues" evidence="1">
    <location>
        <begin position="432"/>
        <end position="445"/>
    </location>
</feature>
<protein>
    <submittedName>
        <fullName evidence="2">Uncharacterized protein</fullName>
    </submittedName>
</protein>
<sequence>MVSLERKFDVLHHSLATFTRWLDTCSAQLSSLSSVQTDLESGHGGDEGTDEAKLRDLALQYKDILLNMKEQCGTFQEITALCKDMRNETKDDQHAQRHAKAYETVGDLSQRFSTTCTTAKTQYSKLSSLLQATSGARNSPGGGLKFLPRSLSQTPKLERVTKTPPPARPSSVQTHRRALSGSHYQPVFVRPTTFSLHDREEEEQGGGVQKGLNSLTRSANSYDSEEDEIGSGRLAKAPVSSKQTKTVESRPKETKTRDAKTKTTESGPKDPKTKNAKPAKKAPKKQKEPTRNESDPIPEILSLDRSPVIAGRRMFKMPSHESLGENRGSCSPNAGHPSEKRDSPELPVFGNGSPNRRIGQPKSSPAHDLTSGTRVRVLPTMKSPEHGNRLKSPPPIVKPKPSIPKKPQFLKQTSGSEKFETTTEQPLKANKKRESNGKEKEEEKSKAKKASRFSKLHGFGGGLKKDSNRKEREKSPPAVSGAGTRDLDMGLDMGEWEVPRDGQESPLLQGRKGVKVMLKDDNMEIPVLSPRRRADSTKKKTPPPPVAKKPVGLMERITMEKKTDQSDTTRPKNAAHAKSTTASTATPGGTKTTPTPNLTPSSPAKGDSTRARQVDKTVEAGKGVGSDTNSSQEATARTSQNKPQQLRIQTFKLDNLARESVSIASQFTSSSTRPSVSLVRREQPAKPVLEARGCLVADVQQTLAASTAGVKLEDREGEKERSRERGATGVSGWDGAVSQQKGSGTGNLGLESDREGSDTDTNMELRPGYDRLSLGSLTSHGSDRYDHLCNREPTEVKGQINEARSDSDRSYPNESGRGLEEEEDVEDMGQRYYVGGRGRKRWSDESPVTPLQDVSGEDGSLKDRLGGLATKLQGHIQDIAERERCSLGSLELEMHGGEVKAMLALLEVQDFELVRFRAQFSPSSMQKFGSLMNPPASRWPEFPPEEVKKNRDEIVKLSERIQLLEKHCRDSITQVEEVMEFVLLFESDLKLLTEFLADTKEKLQLSREMGGERLDEAWDVLTEALAGVNGQRTKLSSIEQLSNHLLYLEPIFDGDCIRGDMQHLSTEYQGVILEVFSQLEALAHVKCEQLLVEMSVVSSWSTEAGLALQAINKRSRQSSGVGDRIAASKESLDSGLKKHKSTLISVTKELEKITSLLSPADHESIRELVFQVTQASKSLVQIEEGLEMMEFAGGSGKPPRVKGNGAKSRDSDYAELAELEDSLKMLERKQSRVLPPVPVRNVNGAKANVKESDYAHIEDLHVHGFTPKMKRKLLLKPYAQVSMQDGSVEEDDVAVETTSDPPPVPRRPAGGGIDEKSRDGKRRGGGFLDLKAGQSIRDLPLPPRPDEIEGSQKFSRSPLPPLPGGHPTYDSLAKQDEGQDSRLLYDVPRSLLRGESYDTYDTPRSLLQQPRPLPEDTLLPRHEMYHVTIPPRNHGN</sequence>
<evidence type="ECO:0000313" key="2">
    <source>
        <dbReference type="EMBL" id="CAI8007198.1"/>
    </source>
</evidence>
<feature type="compositionally biased region" description="Basic residues" evidence="1">
    <location>
        <begin position="446"/>
        <end position="455"/>
    </location>
</feature>
<keyword evidence="3" id="KW-1185">Reference proteome</keyword>
<feature type="compositionally biased region" description="Polar residues" evidence="1">
    <location>
        <begin position="662"/>
        <end position="675"/>
    </location>
</feature>
<dbReference type="EMBL" id="CASHTH010000755">
    <property type="protein sequence ID" value="CAI8007198.1"/>
    <property type="molecule type" value="Genomic_DNA"/>
</dbReference>
<feature type="compositionally biased region" description="Polar residues" evidence="1">
    <location>
        <begin position="212"/>
        <end position="222"/>
    </location>
</feature>
<feature type="region of interest" description="Disordered" evidence="1">
    <location>
        <begin position="794"/>
        <end position="860"/>
    </location>
</feature>
<feature type="compositionally biased region" description="Basic and acidic residues" evidence="1">
    <location>
        <begin position="557"/>
        <end position="570"/>
    </location>
</feature>
<feature type="region of interest" description="Disordered" evidence="1">
    <location>
        <begin position="707"/>
        <end position="777"/>
    </location>
</feature>
<dbReference type="Proteomes" id="UP001174909">
    <property type="component" value="Unassembled WGS sequence"/>
</dbReference>
<proteinExistence type="predicted"/>
<feature type="compositionally biased region" description="Basic residues" evidence="1">
    <location>
        <begin position="274"/>
        <end position="284"/>
    </location>
</feature>
<feature type="compositionally biased region" description="Basic and acidic residues" evidence="1">
    <location>
        <begin position="463"/>
        <end position="475"/>
    </location>
</feature>
<feature type="compositionally biased region" description="Basic and acidic residues" evidence="1">
    <location>
        <begin position="607"/>
        <end position="619"/>
    </location>
</feature>
<organism evidence="2 3">
    <name type="scientific">Geodia barretti</name>
    <name type="common">Barrett's horny sponge</name>
    <dbReference type="NCBI Taxonomy" id="519541"/>
    <lineage>
        <taxon>Eukaryota</taxon>
        <taxon>Metazoa</taxon>
        <taxon>Porifera</taxon>
        <taxon>Demospongiae</taxon>
        <taxon>Heteroscleromorpha</taxon>
        <taxon>Tetractinellida</taxon>
        <taxon>Astrophorina</taxon>
        <taxon>Geodiidae</taxon>
        <taxon>Geodia</taxon>
    </lineage>
</organism>
<feature type="region of interest" description="Disordered" evidence="1">
    <location>
        <begin position="662"/>
        <end position="684"/>
    </location>
</feature>
<name>A0AA35R995_GEOBA</name>
<feature type="compositionally biased region" description="Basic and acidic residues" evidence="1">
    <location>
        <begin position="285"/>
        <end position="294"/>
    </location>
</feature>
<reference evidence="2" key="1">
    <citation type="submission" date="2023-03" db="EMBL/GenBank/DDBJ databases">
        <authorList>
            <person name="Steffen K."/>
            <person name="Cardenas P."/>
        </authorList>
    </citation>
    <scope>NUCLEOTIDE SEQUENCE</scope>
</reference>
<dbReference type="SUPFAM" id="SSF46966">
    <property type="entry name" value="Spectrin repeat"/>
    <property type="match status" value="1"/>
</dbReference>
<feature type="compositionally biased region" description="Basic and acidic residues" evidence="1">
    <location>
        <begin position="711"/>
        <end position="726"/>
    </location>
</feature>
<dbReference type="Gene3D" id="1.20.58.60">
    <property type="match status" value="1"/>
</dbReference>
<feature type="compositionally biased region" description="Basic and acidic residues" evidence="1">
    <location>
        <begin position="245"/>
        <end position="273"/>
    </location>
</feature>
<feature type="region of interest" description="Disordered" evidence="1">
    <location>
        <begin position="198"/>
        <end position="647"/>
    </location>
</feature>
<comment type="caution">
    <text evidence="2">The sequence shown here is derived from an EMBL/GenBank/DDBJ whole genome shotgun (WGS) entry which is preliminary data.</text>
</comment>